<name>A0ABQ1V688_9NOCA</name>
<organism evidence="1 2">
    <name type="scientific">Williamsia phyllosphaerae</name>
    <dbReference type="NCBI Taxonomy" id="885042"/>
    <lineage>
        <taxon>Bacteria</taxon>
        <taxon>Bacillati</taxon>
        <taxon>Actinomycetota</taxon>
        <taxon>Actinomycetes</taxon>
        <taxon>Mycobacteriales</taxon>
        <taxon>Nocardiaceae</taxon>
        <taxon>Williamsia</taxon>
    </lineage>
</organism>
<dbReference type="Proteomes" id="UP000632454">
    <property type="component" value="Unassembled WGS sequence"/>
</dbReference>
<evidence type="ECO:0000313" key="1">
    <source>
        <dbReference type="EMBL" id="GGF40947.1"/>
    </source>
</evidence>
<dbReference type="EMBL" id="BMCS01000003">
    <property type="protein sequence ID" value="GGF40947.1"/>
    <property type="molecule type" value="Genomic_DNA"/>
</dbReference>
<protein>
    <submittedName>
        <fullName evidence="1">Uncharacterized protein</fullName>
    </submittedName>
</protein>
<comment type="caution">
    <text evidence="1">The sequence shown here is derived from an EMBL/GenBank/DDBJ whole genome shotgun (WGS) entry which is preliminary data.</text>
</comment>
<sequence length="64" mass="6744">MADITEVPLRRGNKMPITVVVLGQSGRLEETGSTAVMAPSDAKRIVRAAARVGSIEVKAETHGN</sequence>
<keyword evidence="2" id="KW-1185">Reference proteome</keyword>
<proteinExistence type="predicted"/>
<accession>A0ABQ1V688</accession>
<reference evidence="2" key="1">
    <citation type="journal article" date="2019" name="Int. J. Syst. Evol. Microbiol.">
        <title>The Global Catalogue of Microorganisms (GCM) 10K type strain sequencing project: providing services to taxonomists for standard genome sequencing and annotation.</title>
        <authorList>
            <consortium name="The Broad Institute Genomics Platform"/>
            <consortium name="The Broad Institute Genome Sequencing Center for Infectious Disease"/>
            <person name="Wu L."/>
            <person name="Ma J."/>
        </authorList>
    </citation>
    <scope>NUCLEOTIDE SEQUENCE [LARGE SCALE GENOMIC DNA]</scope>
    <source>
        <strain evidence="2">CCM 7855</strain>
    </source>
</reference>
<evidence type="ECO:0000313" key="2">
    <source>
        <dbReference type="Proteomes" id="UP000632454"/>
    </source>
</evidence>
<gene>
    <name evidence="1" type="ORF">GCM10007298_40850</name>
</gene>